<dbReference type="AlphaFoldDB" id="A0A0R1JP70"/>
<dbReference type="SUPFAM" id="SSF55174">
    <property type="entry name" value="Alpha-L RNA-binding motif"/>
    <property type="match status" value="1"/>
</dbReference>
<feature type="domain" description="RNA-binding S4" evidence="2">
    <location>
        <begin position="183"/>
        <end position="240"/>
    </location>
</feature>
<evidence type="ECO:0000313" key="3">
    <source>
        <dbReference type="EMBL" id="KRK73248.1"/>
    </source>
</evidence>
<dbReference type="Pfam" id="PF17774">
    <property type="entry name" value="YlmH_RBD"/>
    <property type="match status" value="1"/>
</dbReference>
<dbReference type="PANTHER" id="PTHR13633">
    <property type="entry name" value="MITOCHONDRIAL TRANSCRIPTION RESCUE FACTOR 1"/>
    <property type="match status" value="1"/>
</dbReference>
<dbReference type="OrthoDB" id="9812787at2"/>
<dbReference type="Proteomes" id="UP000051804">
    <property type="component" value="Unassembled WGS sequence"/>
</dbReference>
<dbReference type="PROSITE" id="PS50889">
    <property type="entry name" value="S4"/>
    <property type="match status" value="1"/>
</dbReference>
<dbReference type="EMBL" id="AZDJ01000013">
    <property type="protein sequence ID" value="KRK73248.1"/>
    <property type="molecule type" value="Genomic_DNA"/>
</dbReference>
<evidence type="ECO:0000259" key="2">
    <source>
        <dbReference type="SMART" id="SM00363"/>
    </source>
</evidence>
<comment type="caution">
    <text evidence="3">The sequence shown here is derived from an EMBL/GenBank/DDBJ whole genome shotgun (WGS) entry which is preliminary data.</text>
</comment>
<dbReference type="RefSeq" id="WP_056950465.1">
    <property type="nucleotide sequence ID" value="NZ_AZDJ01000013.1"/>
</dbReference>
<evidence type="ECO:0000313" key="4">
    <source>
        <dbReference type="Proteomes" id="UP000051804"/>
    </source>
</evidence>
<name>A0A0R1JP70_9LACO</name>
<dbReference type="STRING" id="1291734.FD02_GL001105"/>
<dbReference type="Pfam" id="PF01479">
    <property type="entry name" value="S4"/>
    <property type="match status" value="1"/>
</dbReference>
<keyword evidence="4" id="KW-1185">Reference proteome</keyword>
<dbReference type="Gene3D" id="3.30.70.330">
    <property type="match status" value="1"/>
</dbReference>
<dbReference type="CDD" id="cd00165">
    <property type="entry name" value="S4"/>
    <property type="match status" value="1"/>
</dbReference>
<dbReference type="InterPro" id="IPR036986">
    <property type="entry name" value="S4_RNA-bd_sf"/>
</dbReference>
<organism evidence="3 4">
    <name type="scientific">Lacticaseibacillus nasuensis JCM 17158</name>
    <dbReference type="NCBI Taxonomy" id="1291734"/>
    <lineage>
        <taxon>Bacteria</taxon>
        <taxon>Bacillati</taxon>
        <taxon>Bacillota</taxon>
        <taxon>Bacilli</taxon>
        <taxon>Lactobacillales</taxon>
        <taxon>Lactobacillaceae</taxon>
        <taxon>Lacticaseibacillus</taxon>
    </lineage>
</organism>
<sequence length="260" mass="29337">MNAEIYQHFRKEEASTIDALAEQLATADSEYRPVLTDFLDPRQTYIAHVLIGSQDAVIGHSFGGYPHAERRRVVFAPSYLEPQPEDYAIALLTIKYPQKFAELHHSDILGTLANLGLERGVFGDIITDGSTWQFATTQPMSDWLKTNVTKIGRISVRLEDTPLTYAVHPLSEWEPLITTVASMRLDAIVSHVFSMSRTRAKALIEAGKVRVNFATESRPDMELAAHDMVSVRGFGRIRLHHLLGTTKKERQRVNFDVLHK</sequence>
<proteinExistence type="predicted"/>
<dbReference type="Gene3D" id="3.30.1370.160">
    <property type="match status" value="1"/>
</dbReference>
<dbReference type="PATRIC" id="fig|1291734.4.peg.1135"/>
<accession>A0A0R1JP70</accession>
<dbReference type="GO" id="GO:0003723">
    <property type="term" value="F:RNA binding"/>
    <property type="evidence" value="ECO:0007669"/>
    <property type="project" value="UniProtKB-KW"/>
</dbReference>
<dbReference type="PANTHER" id="PTHR13633:SF3">
    <property type="entry name" value="MITOCHONDRIAL TRANSCRIPTION RESCUE FACTOR 1"/>
    <property type="match status" value="1"/>
</dbReference>
<dbReference type="SMART" id="SM00363">
    <property type="entry name" value="S4"/>
    <property type="match status" value="1"/>
</dbReference>
<gene>
    <name evidence="3" type="ORF">FD02_GL001105</name>
</gene>
<dbReference type="Gene3D" id="3.10.290.10">
    <property type="entry name" value="RNA-binding S4 domain"/>
    <property type="match status" value="1"/>
</dbReference>
<evidence type="ECO:0000256" key="1">
    <source>
        <dbReference type="PROSITE-ProRule" id="PRU00182"/>
    </source>
</evidence>
<dbReference type="InterPro" id="IPR002942">
    <property type="entry name" value="S4_RNA-bd"/>
</dbReference>
<protein>
    <submittedName>
        <fullName evidence="3">RNA-binding S4 domain-containing protein</fullName>
    </submittedName>
</protein>
<dbReference type="InterPro" id="IPR012677">
    <property type="entry name" value="Nucleotide-bd_a/b_plait_sf"/>
</dbReference>
<keyword evidence="1" id="KW-0694">RNA-binding</keyword>
<reference evidence="3" key="1">
    <citation type="journal article" date="2015" name="Genome Announc.">
        <title>Expanding the biotechnology potential of lactobacilli through comparative genomics of 213 strains and associated genera.</title>
        <authorList>
            <person name="Sun Z."/>
            <person name="Harris H.M."/>
            <person name="McCann A."/>
            <person name="Guo C."/>
            <person name="Argimon S."/>
            <person name="Zhang W."/>
            <person name="Yang X."/>
            <person name="Jeffery I.B."/>
            <person name="Cooney J.C."/>
            <person name="Kagawa T.F."/>
            <person name="Liu W."/>
            <person name="Song Y."/>
            <person name="Salvetti E."/>
            <person name="Wrobel A."/>
            <person name="Rasinkangas P."/>
            <person name="Parkhill J."/>
            <person name="Rea M.C."/>
            <person name="O'Sullivan O."/>
            <person name="Ritari J."/>
            <person name="Douillard F.P."/>
            <person name="Paul Ross R."/>
            <person name="Yang R."/>
            <person name="Briner A.E."/>
            <person name="Felis G.E."/>
            <person name="de Vos W.M."/>
            <person name="Barrangou R."/>
            <person name="Klaenhammer T.R."/>
            <person name="Caufield P.W."/>
            <person name="Cui Y."/>
            <person name="Zhang H."/>
            <person name="O'Toole P.W."/>
        </authorList>
    </citation>
    <scope>NUCLEOTIDE SEQUENCE [LARGE SCALE GENOMIC DNA]</scope>
    <source>
        <strain evidence="3">JCM 17158</strain>
    </source>
</reference>
<dbReference type="InterPro" id="IPR040591">
    <property type="entry name" value="RqcP2_RBD"/>
</dbReference>